<name>A0A162FBH2_9BACI</name>
<keyword evidence="1" id="KW-0472">Membrane</keyword>
<sequence>MNESYTEEQLESLTWLMQATVNNPWNGFFAFIVIVALAILVFNLGFARKLPILKSVVIYVMLLIGCFVLWFLEFLFGAPMIAVLIISALILGAYRYRLHRHRQSNENEKKTAN</sequence>
<dbReference type="EMBL" id="LTAO01000001">
    <property type="protein sequence ID" value="KYG35218.1"/>
    <property type="molecule type" value="Genomic_DNA"/>
</dbReference>
<comment type="caution">
    <text evidence="2">The sequence shown here is derived from an EMBL/GenBank/DDBJ whole genome shotgun (WGS) entry which is preliminary data.</text>
</comment>
<feature type="transmembrane region" description="Helical" evidence="1">
    <location>
        <begin position="25"/>
        <end position="44"/>
    </location>
</feature>
<dbReference type="OrthoDB" id="2680377at2"/>
<keyword evidence="1" id="KW-1133">Transmembrane helix</keyword>
<evidence type="ECO:0000256" key="1">
    <source>
        <dbReference type="SAM" id="Phobius"/>
    </source>
</evidence>
<dbReference type="Pfam" id="PF14036">
    <property type="entry name" value="YlaH"/>
    <property type="match status" value="1"/>
</dbReference>
<dbReference type="Proteomes" id="UP000075806">
    <property type="component" value="Unassembled WGS sequence"/>
</dbReference>
<reference evidence="2" key="1">
    <citation type="submission" date="2016-02" db="EMBL/GenBank/DDBJ databases">
        <title>Genome sequence of Bacillus trypoxylicola KCTC 13244(T).</title>
        <authorList>
            <person name="Jeong H."/>
            <person name="Park S.-H."/>
            <person name="Choi S.-K."/>
        </authorList>
    </citation>
    <scope>NUCLEOTIDE SEQUENCE [LARGE SCALE GENOMIC DNA]</scope>
    <source>
        <strain evidence="2">KCTC 13244</strain>
    </source>
</reference>
<feature type="transmembrane region" description="Helical" evidence="1">
    <location>
        <begin position="56"/>
        <end position="72"/>
    </location>
</feature>
<evidence type="ECO:0000313" key="3">
    <source>
        <dbReference type="Proteomes" id="UP000075806"/>
    </source>
</evidence>
<dbReference type="STRING" id="519424.AZF04_02445"/>
<dbReference type="RefSeq" id="WP_052340033.1">
    <property type="nucleotide sequence ID" value="NZ_LTAO01000001.1"/>
</dbReference>
<protein>
    <recommendedName>
        <fullName evidence="4">YlaH-like protein</fullName>
    </recommendedName>
</protein>
<accession>A0A162FBH2</accession>
<proteinExistence type="predicted"/>
<evidence type="ECO:0000313" key="2">
    <source>
        <dbReference type="EMBL" id="KYG35218.1"/>
    </source>
</evidence>
<dbReference type="AlphaFoldDB" id="A0A162FBH2"/>
<organism evidence="2 3">
    <name type="scientific">Alkalihalobacillus trypoxylicola</name>
    <dbReference type="NCBI Taxonomy" id="519424"/>
    <lineage>
        <taxon>Bacteria</taxon>
        <taxon>Bacillati</taxon>
        <taxon>Bacillota</taxon>
        <taxon>Bacilli</taxon>
        <taxon>Bacillales</taxon>
        <taxon>Bacillaceae</taxon>
        <taxon>Alkalihalobacillus</taxon>
    </lineage>
</organism>
<keyword evidence="1" id="KW-0812">Transmembrane</keyword>
<feature type="transmembrane region" description="Helical" evidence="1">
    <location>
        <begin position="78"/>
        <end position="96"/>
    </location>
</feature>
<evidence type="ECO:0008006" key="4">
    <source>
        <dbReference type="Google" id="ProtNLM"/>
    </source>
</evidence>
<dbReference type="InterPro" id="IPR025620">
    <property type="entry name" value="YlaH"/>
</dbReference>
<gene>
    <name evidence="2" type="ORF">AZF04_02445</name>
</gene>
<keyword evidence="3" id="KW-1185">Reference proteome</keyword>